<organism evidence="2 3">
    <name type="scientific">Halobacillus aidingensis</name>
    <dbReference type="NCBI Taxonomy" id="240303"/>
    <lineage>
        <taxon>Bacteria</taxon>
        <taxon>Bacillati</taxon>
        <taxon>Bacillota</taxon>
        <taxon>Bacilli</taxon>
        <taxon>Bacillales</taxon>
        <taxon>Bacillaceae</taxon>
        <taxon>Halobacillus</taxon>
    </lineage>
</organism>
<proteinExistence type="predicted"/>
<protein>
    <recommendedName>
        <fullName evidence="4">CNNM transmembrane domain-containing protein</fullName>
    </recommendedName>
</protein>
<evidence type="ECO:0008006" key="4">
    <source>
        <dbReference type="Google" id="ProtNLM"/>
    </source>
</evidence>
<keyword evidence="1" id="KW-1133">Transmembrane helix</keyword>
<dbReference type="AlphaFoldDB" id="A0A1H0JSX4"/>
<feature type="transmembrane region" description="Helical" evidence="1">
    <location>
        <begin position="102"/>
        <end position="122"/>
    </location>
</feature>
<name>A0A1H0JSX4_HALAD</name>
<feature type="transmembrane region" description="Helical" evidence="1">
    <location>
        <begin position="12"/>
        <end position="30"/>
    </location>
</feature>
<keyword evidence="1" id="KW-0472">Membrane</keyword>
<dbReference type="STRING" id="240303.SAMN05421677_105115"/>
<keyword evidence="3" id="KW-1185">Reference proteome</keyword>
<evidence type="ECO:0000313" key="3">
    <source>
        <dbReference type="Proteomes" id="UP000198860"/>
    </source>
</evidence>
<gene>
    <name evidence="2" type="ORF">SAMN05421677_105115</name>
</gene>
<reference evidence="3" key="1">
    <citation type="submission" date="2016-10" db="EMBL/GenBank/DDBJ databases">
        <authorList>
            <person name="Varghese N."/>
            <person name="Submissions S."/>
        </authorList>
    </citation>
    <scope>NUCLEOTIDE SEQUENCE [LARGE SCALE GENOMIC DNA]</scope>
    <source>
        <strain evidence="3">CGMCC 1.3703</strain>
    </source>
</reference>
<accession>A0A1H0JSX4</accession>
<dbReference type="RefSeq" id="WP_089651773.1">
    <property type="nucleotide sequence ID" value="NZ_FNIZ01000005.1"/>
</dbReference>
<evidence type="ECO:0000313" key="2">
    <source>
        <dbReference type="EMBL" id="SDO46572.1"/>
    </source>
</evidence>
<evidence type="ECO:0000256" key="1">
    <source>
        <dbReference type="SAM" id="Phobius"/>
    </source>
</evidence>
<feature type="transmembrane region" description="Helical" evidence="1">
    <location>
        <begin position="36"/>
        <end position="56"/>
    </location>
</feature>
<keyword evidence="1" id="KW-0812">Transmembrane</keyword>
<dbReference type="Proteomes" id="UP000198860">
    <property type="component" value="Unassembled WGS sequence"/>
</dbReference>
<feature type="transmembrane region" description="Helical" evidence="1">
    <location>
        <begin position="134"/>
        <end position="156"/>
    </location>
</feature>
<dbReference type="OrthoDB" id="2111373at2"/>
<dbReference type="EMBL" id="FNIZ01000005">
    <property type="protein sequence ID" value="SDO46572.1"/>
    <property type="molecule type" value="Genomic_DNA"/>
</dbReference>
<sequence length="199" mass="20990">MDNKLKKSLKFSLSIAVITFVLAAIFSVISSSVLSGVVWIIGLVLVFIIVFTGVVFDMLGIAATAAQEQPFHAMASEKVNGAKEAIAIVRNADRFASFCNDVIGDISGIVSGTASAVVVIQLANNFGYSDGSTVQIVISVILTSIVAALTVGGKALGKFFAINKSTDIIFFAAKVISWLEKRLKVRIVTSAPSSTKKSR</sequence>